<evidence type="ECO:0000313" key="2">
    <source>
        <dbReference type="Proteomes" id="UP000509418"/>
    </source>
</evidence>
<sequence length="143" mass="15698">MIPEWLTTLAAAGSAALVNAASTDVWQAARERFARLLGRGDPDRTEAATRRLDDLRRVVREPGNERELAEARRAWRLRLQDLLEENPDAADELRSAIAELPPPRPASAAAIRQDNRAYDHGTVNAVVNGDLTVRPTRPVASDG</sequence>
<dbReference type="Proteomes" id="UP000509418">
    <property type="component" value="Chromosome"/>
</dbReference>
<reference evidence="1 2" key="1">
    <citation type="submission" date="2020-06" db="EMBL/GenBank/DDBJ databases">
        <title>Genome mining for natural products.</title>
        <authorList>
            <person name="Zhang B."/>
            <person name="Shi J."/>
            <person name="Ge H."/>
        </authorList>
    </citation>
    <scope>NUCLEOTIDE SEQUENCE [LARGE SCALE GENOMIC DNA]</scope>
    <source>
        <strain evidence="1 2">NA02069</strain>
    </source>
</reference>
<proteinExistence type="predicted"/>
<dbReference type="RefSeq" id="WP_176574697.1">
    <property type="nucleotide sequence ID" value="NZ_CBDRGH010000024.1"/>
</dbReference>
<dbReference type="EMBL" id="CP056041">
    <property type="protein sequence ID" value="QKZ17361.1"/>
    <property type="molecule type" value="Genomic_DNA"/>
</dbReference>
<keyword evidence="2" id="KW-1185">Reference proteome</keyword>
<organism evidence="1 2">
    <name type="scientific">Streptomyces chartreusis</name>
    <dbReference type="NCBI Taxonomy" id="1969"/>
    <lineage>
        <taxon>Bacteria</taxon>
        <taxon>Bacillati</taxon>
        <taxon>Actinomycetota</taxon>
        <taxon>Actinomycetes</taxon>
        <taxon>Kitasatosporales</taxon>
        <taxon>Streptomycetaceae</taxon>
        <taxon>Streptomyces</taxon>
    </lineage>
</organism>
<dbReference type="AlphaFoldDB" id="A0A7H8T1P7"/>
<protein>
    <submittedName>
        <fullName evidence="1">Uncharacterized protein</fullName>
    </submittedName>
</protein>
<gene>
    <name evidence="1" type="ORF">HUT05_08365</name>
</gene>
<evidence type="ECO:0000313" key="1">
    <source>
        <dbReference type="EMBL" id="QKZ17361.1"/>
    </source>
</evidence>
<name>A0A7H8T1P7_STRCX</name>
<accession>A0A7H8T1P7</accession>